<dbReference type="Proteomes" id="UP001620514">
    <property type="component" value="Unassembled WGS sequence"/>
</dbReference>
<dbReference type="InterPro" id="IPR018485">
    <property type="entry name" value="FGGY_C"/>
</dbReference>
<dbReference type="Pfam" id="PF00370">
    <property type="entry name" value="FGGY_N"/>
    <property type="match status" value="1"/>
</dbReference>
<dbReference type="Pfam" id="PF02782">
    <property type="entry name" value="FGGY_C"/>
    <property type="match status" value="1"/>
</dbReference>
<dbReference type="PANTHER" id="PTHR43095:SF5">
    <property type="entry name" value="XYLULOSE KINASE"/>
    <property type="match status" value="1"/>
</dbReference>
<feature type="domain" description="Carbohydrate kinase FGGY N-terminal" evidence="4">
    <location>
        <begin position="5"/>
        <end position="244"/>
    </location>
</feature>
<dbReference type="SUPFAM" id="SSF53067">
    <property type="entry name" value="Actin-like ATPase domain"/>
    <property type="match status" value="2"/>
</dbReference>
<organism evidence="6 7">
    <name type="scientific">Caballeronia udeis</name>
    <dbReference type="NCBI Taxonomy" id="1232866"/>
    <lineage>
        <taxon>Bacteria</taxon>
        <taxon>Pseudomonadati</taxon>
        <taxon>Pseudomonadota</taxon>
        <taxon>Betaproteobacteria</taxon>
        <taxon>Burkholderiales</taxon>
        <taxon>Burkholderiaceae</taxon>
        <taxon>Caballeronia</taxon>
    </lineage>
</organism>
<gene>
    <name evidence="6" type="ORF">ABH943_006509</name>
</gene>
<keyword evidence="3" id="KW-0418">Kinase</keyword>
<dbReference type="InterPro" id="IPR018484">
    <property type="entry name" value="FGGY_N"/>
</dbReference>
<comment type="caution">
    <text evidence="6">The sequence shown here is derived from an EMBL/GenBank/DDBJ whole genome shotgun (WGS) entry which is preliminary data.</text>
</comment>
<evidence type="ECO:0000313" key="7">
    <source>
        <dbReference type="Proteomes" id="UP001620514"/>
    </source>
</evidence>
<keyword evidence="2 6" id="KW-0808">Transferase</keyword>
<dbReference type="PANTHER" id="PTHR43095">
    <property type="entry name" value="SUGAR KINASE"/>
    <property type="match status" value="1"/>
</dbReference>
<dbReference type="GO" id="GO:0004856">
    <property type="term" value="F:D-xylulokinase activity"/>
    <property type="evidence" value="ECO:0007669"/>
    <property type="project" value="UniProtKB-EC"/>
</dbReference>
<reference evidence="6 7" key="1">
    <citation type="submission" date="2024-11" db="EMBL/GenBank/DDBJ databases">
        <title>Using genomics to understand microbial adaptation to soil warming.</title>
        <authorList>
            <person name="Deangelis K.M. PhD."/>
        </authorList>
    </citation>
    <scope>NUCLEOTIDE SEQUENCE [LARGE SCALE GENOMIC DNA]</scope>
    <source>
        <strain evidence="6 7">GAS97</strain>
    </source>
</reference>
<dbReference type="PIRSF" id="PIRSF000538">
    <property type="entry name" value="GlpK"/>
    <property type="match status" value="1"/>
</dbReference>
<dbReference type="RefSeq" id="WP_404611365.1">
    <property type="nucleotide sequence ID" value="NZ_JBIYDN010000026.1"/>
</dbReference>
<dbReference type="InterPro" id="IPR000577">
    <property type="entry name" value="Carb_kinase_FGGY"/>
</dbReference>
<proteinExistence type="inferred from homology"/>
<evidence type="ECO:0000259" key="5">
    <source>
        <dbReference type="Pfam" id="PF02782"/>
    </source>
</evidence>
<dbReference type="Gene3D" id="3.30.420.40">
    <property type="match status" value="2"/>
</dbReference>
<dbReference type="EC" id="2.7.1.17" evidence="6"/>
<dbReference type="InterPro" id="IPR043129">
    <property type="entry name" value="ATPase_NBD"/>
</dbReference>
<sequence length="477" mass="50976">MDSLVCGIDVGSTNVKVILVDRSARSVWTKAIPVPRSMYGGLPATDAAVLVATLEGLVIEGWRATGAATPLRAISITGVGEDGVPVSDDLRPLDLAIPWFDNRADNESQRLRDFAGESAGESTRAGVSIDSSRTAAKWLWLRENRPEVMRDAGLWLALTDYAAAWWSRTPFISETLAARTACYDVFSRTWMPAMLGACGAPPLPPVLAAGTVVGTVAAGPLLESGAAAGNTLIVAGGHDHPIAASAVRRLNGQALVDSLGTANLMYTEIENVEPRADPFVAFSVPALGTPGVACLGVYEFSAALEPFRARDSGVALSSFLAGGRLPGKPSTAWDISEALKRCLNPATNSAPYGDAVQLRAALESGCLYARRMLEAIRDTGSTATPIYAVGGWARSDALLQLRASVFGEAVASVEESELTALGAALIARDAIEPSETRLPFQRHVRFIQPLAEWQEIYEQYYPEFRERLDRFKEKRTA</sequence>
<dbReference type="PROSITE" id="PS00933">
    <property type="entry name" value="FGGY_KINASES_1"/>
    <property type="match status" value="1"/>
</dbReference>
<protein>
    <submittedName>
        <fullName evidence="6">Xylulokinase</fullName>
        <ecNumber evidence="6">2.7.1.17</ecNumber>
    </submittedName>
</protein>
<dbReference type="EMBL" id="JBIYDN010000026">
    <property type="protein sequence ID" value="MFK4446477.1"/>
    <property type="molecule type" value="Genomic_DNA"/>
</dbReference>
<evidence type="ECO:0000256" key="2">
    <source>
        <dbReference type="ARBA" id="ARBA00022679"/>
    </source>
</evidence>
<evidence type="ECO:0000259" key="4">
    <source>
        <dbReference type="Pfam" id="PF00370"/>
    </source>
</evidence>
<comment type="similarity">
    <text evidence="1">Belongs to the FGGY kinase family.</text>
</comment>
<accession>A0ABW8MSR6</accession>
<evidence type="ECO:0000256" key="3">
    <source>
        <dbReference type="ARBA" id="ARBA00022777"/>
    </source>
</evidence>
<evidence type="ECO:0000256" key="1">
    <source>
        <dbReference type="ARBA" id="ARBA00009156"/>
    </source>
</evidence>
<dbReference type="InterPro" id="IPR018483">
    <property type="entry name" value="Carb_kinase_FGGY_CS"/>
</dbReference>
<name>A0ABW8MSR6_9BURK</name>
<dbReference type="CDD" id="cd07773">
    <property type="entry name" value="ASKHA_NBD_FGGY_FK"/>
    <property type="match status" value="1"/>
</dbReference>
<dbReference type="InterPro" id="IPR050406">
    <property type="entry name" value="FGGY_Carb_Kinase"/>
</dbReference>
<feature type="domain" description="Carbohydrate kinase FGGY C-terminal" evidence="5">
    <location>
        <begin position="354"/>
        <end position="427"/>
    </location>
</feature>
<keyword evidence="7" id="KW-1185">Reference proteome</keyword>
<evidence type="ECO:0000313" key="6">
    <source>
        <dbReference type="EMBL" id="MFK4446477.1"/>
    </source>
</evidence>